<dbReference type="AlphaFoldDB" id="A0A8K0NWU0"/>
<reference evidence="9" key="2">
    <citation type="submission" date="2017-10" db="EMBL/GenBank/DDBJ databases">
        <title>Ladona fulva Genome sequencing and assembly.</title>
        <authorList>
            <person name="Murali S."/>
            <person name="Richards S."/>
            <person name="Bandaranaike D."/>
            <person name="Bellair M."/>
            <person name="Blankenburg K."/>
            <person name="Chao H."/>
            <person name="Dinh H."/>
            <person name="Doddapaneni H."/>
            <person name="Dugan-Rocha S."/>
            <person name="Elkadiri S."/>
            <person name="Gnanaolivu R."/>
            <person name="Hernandez B."/>
            <person name="Skinner E."/>
            <person name="Javaid M."/>
            <person name="Lee S."/>
            <person name="Li M."/>
            <person name="Ming W."/>
            <person name="Munidasa M."/>
            <person name="Muniz J."/>
            <person name="Nguyen L."/>
            <person name="Hughes D."/>
            <person name="Osuji N."/>
            <person name="Pu L.-L."/>
            <person name="Puazo M."/>
            <person name="Qu C."/>
            <person name="Quiroz J."/>
            <person name="Raj R."/>
            <person name="Weissenberger G."/>
            <person name="Xin Y."/>
            <person name="Zou X."/>
            <person name="Han Y."/>
            <person name="Worley K."/>
            <person name="Muzny D."/>
            <person name="Gibbs R."/>
        </authorList>
    </citation>
    <scope>NUCLEOTIDE SEQUENCE</scope>
    <source>
        <strain evidence="9">Sampled in the wild</strain>
    </source>
</reference>
<evidence type="ECO:0000256" key="3">
    <source>
        <dbReference type="ARBA" id="ARBA00022473"/>
    </source>
</evidence>
<keyword evidence="3 8" id="KW-0217">Developmental protein</keyword>
<name>A0A8K0NWU0_LADFU</name>
<evidence type="ECO:0000256" key="2">
    <source>
        <dbReference type="ARBA" id="ARBA00005683"/>
    </source>
</evidence>
<dbReference type="GO" id="GO:0045165">
    <property type="term" value="P:cell fate commitment"/>
    <property type="evidence" value="ECO:0007669"/>
    <property type="project" value="TreeGrafter"/>
</dbReference>
<dbReference type="Pfam" id="PF00110">
    <property type="entry name" value="wnt"/>
    <property type="match status" value="1"/>
</dbReference>
<keyword evidence="5" id="KW-0272">Extracellular matrix</keyword>
<evidence type="ECO:0000256" key="5">
    <source>
        <dbReference type="ARBA" id="ARBA00022530"/>
    </source>
</evidence>
<dbReference type="GO" id="GO:0005615">
    <property type="term" value="C:extracellular space"/>
    <property type="evidence" value="ECO:0007669"/>
    <property type="project" value="TreeGrafter"/>
</dbReference>
<comment type="function">
    <text evidence="8">Ligand for members of the frizzled family of seven transmembrane receptors.</text>
</comment>
<dbReference type="SMART" id="SM00097">
    <property type="entry name" value="WNT1"/>
    <property type="match status" value="1"/>
</dbReference>
<keyword evidence="10" id="KW-1185">Reference proteome</keyword>
<reference evidence="9" key="1">
    <citation type="submission" date="2013-04" db="EMBL/GenBank/DDBJ databases">
        <authorList>
            <person name="Qu J."/>
            <person name="Murali S.C."/>
            <person name="Bandaranaike D."/>
            <person name="Bellair M."/>
            <person name="Blankenburg K."/>
            <person name="Chao H."/>
            <person name="Dinh H."/>
            <person name="Doddapaneni H."/>
            <person name="Downs B."/>
            <person name="Dugan-Rocha S."/>
            <person name="Elkadiri S."/>
            <person name="Gnanaolivu R.D."/>
            <person name="Hernandez B."/>
            <person name="Javaid M."/>
            <person name="Jayaseelan J.C."/>
            <person name="Lee S."/>
            <person name="Li M."/>
            <person name="Ming W."/>
            <person name="Munidasa M."/>
            <person name="Muniz J."/>
            <person name="Nguyen L."/>
            <person name="Ongeri F."/>
            <person name="Osuji N."/>
            <person name="Pu L.-L."/>
            <person name="Puazo M."/>
            <person name="Qu C."/>
            <person name="Quiroz J."/>
            <person name="Raj R."/>
            <person name="Weissenberger G."/>
            <person name="Xin Y."/>
            <person name="Zou X."/>
            <person name="Han Y."/>
            <person name="Richards S."/>
            <person name="Worley K."/>
            <person name="Muzny D."/>
            <person name="Gibbs R."/>
        </authorList>
    </citation>
    <scope>NUCLEOTIDE SEQUENCE</scope>
    <source>
        <strain evidence="9">Sampled in the wild</strain>
    </source>
</reference>
<dbReference type="GO" id="GO:0060070">
    <property type="term" value="P:canonical Wnt signaling pathway"/>
    <property type="evidence" value="ECO:0007669"/>
    <property type="project" value="TreeGrafter"/>
</dbReference>
<sequence>MSRFSSTREQAFVYALSSAAVAFSVARACATGSLFACSCGATPREPPDGNFKWGGCGDNVKYGLQFGKAWADAASAPVAVGEKF</sequence>
<evidence type="ECO:0000256" key="6">
    <source>
        <dbReference type="ARBA" id="ARBA00022687"/>
    </source>
</evidence>
<evidence type="ECO:0000256" key="8">
    <source>
        <dbReference type="RuleBase" id="RU003500"/>
    </source>
</evidence>
<comment type="caution">
    <text evidence="9">The sequence shown here is derived from an EMBL/GenBank/DDBJ whole genome shotgun (WGS) entry which is preliminary data.</text>
</comment>
<comment type="subcellular location">
    <subcellularLocation>
        <location evidence="1 8">Secreted</location>
        <location evidence="1 8">Extracellular space</location>
        <location evidence="1 8">Extracellular matrix</location>
    </subcellularLocation>
</comment>
<dbReference type="InterPro" id="IPR005817">
    <property type="entry name" value="Wnt"/>
</dbReference>
<gene>
    <name evidence="9" type="ORF">J437_LFUL006465</name>
</gene>
<evidence type="ECO:0000256" key="7">
    <source>
        <dbReference type="ARBA" id="ARBA00023157"/>
    </source>
</evidence>
<dbReference type="GO" id="GO:0005109">
    <property type="term" value="F:frizzled binding"/>
    <property type="evidence" value="ECO:0007669"/>
    <property type="project" value="TreeGrafter"/>
</dbReference>
<dbReference type="GO" id="GO:0005125">
    <property type="term" value="F:cytokine activity"/>
    <property type="evidence" value="ECO:0007669"/>
    <property type="project" value="TreeGrafter"/>
</dbReference>
<dbReference type="Proteomes" id="UP000792457">
    <property type="component" value="Unassembled WGS sequence"/>
</dbReference>
<evidence type="ECO:0000313" key="9">
    <source>
        <dbReference type="EMBL" id="KAG8224871.1"/>
    </source>
</evidence>
<protein>
    <recommendedName>
        <fullName evidence="8">Protein Wnt</fullName>
    </recommendedName>
</protein>
<evidence type="ECO:0000313" key="10">
    <source>
        <dbReference type="Proteomes" id="UP000792457"/>
    </source>
</evidence>
<accession>A0A8K0NWU0</accession>
<keyword evidence="7" id="KW-1015">Disulfide bond</keyword>
<evidence type="ECO:0000256" key="1">
    <source>
        <dbReference type="ARBA" id="ARBA00004498"/>
    </source>
</evidence>
<dbReference type="EMBL" id="KZ308214">
    <property type="protein sequence ID" value="KAG8224871.1"/>
    <property type="molecule type" value="Genomic_DNA"/>
</dbReference>
<evidence type="ECO:0000256" key="4">
    <source>
        <dbReference type="ARBA" id="ARBA00022525"/>
    </source>
</evidence>
<dbReference type="PANTHER" id="PTHR12027:SF102">
    <property type="entry name" value="PROTEIN WNT"/>
    <property type="match status" value="1"/>
</dbReference>
<dbReference type="PRINTS" id="PR01349">
    <property type="entry name" value="WNTPROTEIN"/>
</dbReference>
<dbReference type="GO" id="GO:0030182">
    <property type="term" value="P:neuron differentiation"/>
    <property type="evidence" value="ECO:0007669"/>
    <property type="project" value="TreeGrafter"/>
</dbReference>
<dbReference type="OrthoDB" id="5945655at2759"/>
<keyword evidence="4" id="KW-0964">Secreted</keyword>
<comment type="similarity">
    <text evidence="2 8">Belongs to the Wnt family.</text>
</comment>
<keyword evidence="6 8" id="KW-0879">Wnt signaling pathway</keyword>
<organism evidence="9 10">
    <name type="scientific">Ladona fulva</name>
    <name type="common">Scarce chaser dragonfly</name>
    <name type="synonym">Libellula fulva</name>
    <dbReference type="NCBI Taxonomy" id="123851"/>
    <lineage>
        <taxon>Eukaryota</taxon>
        <taxon>Metazoa</taxon>
        <taxon>Ecdysozoa</taxon>
        <taxon>Arthropoda</taxon>
        <taxon>Hexapoda</taxon>
        <taxon>Insecta</taxon>
        <taxon>Pterygota</taxon>
        <taxon>Palaeoptera</taxon>
        <taxon>Odonata</taxon>
        <taxon>Epiprocta</taxon>
        <taxon>Anisoptera</taxon>
        <taxon>Libelluloidea</taxon>
        <taxon>Libellulidae</taxon>
        <taxon>Ladona</taxon>
    </lineage>
</organism>
<dbReference type="PANTHER" id="PTHR12027">
    <property type="entry name" value="WNT RELATED"/>
    <property type="match status" value="1"/>
</dbReference>
<proteinExistence type="inferred from homology"/>